<feature type="region of interest" description="Disordered" evidence="1">
    <location>
        <begin position="132"/>
        <end position="164"/>
    </location>
</feature>
<evidence type="ECO:0000256" key="1">
    <source>
        <dbReference type="SAM" id="MobiDB-lite"/>
    </source>
</evidence>
<feature type="compositionally biased region" description="Basic residues" evidence="1">
    <location>
        <begin position="153"/>
        <end position="164"/>
    </location>
</feature>
<dbReference type="EMBL" id="WRXN01000001">
    <property type="protein sequence ID" value="MVT07016.1"/>
    <property type="molecule type" value="Genomic_DNA"/>
</dbReference>
<dbReference type="RefSeq" id="WP_157304384.1">
    <property type="nucleotide sequence ID" value="NZ_WRXN01000001.1"/>
</dbReference>
<evidence type="ECO:0000313" key="3">
    <source>
        <dbReference type="EMBL" id="MVT07016.1"/>
    </source>
</evidence>
<sequence length="164" mass="19214">MKKLMLMLIAITGFTVTTRAQVSVSINIGSQPAWGPVGYDYVDYYYLPDIQTYYYVPERVYIYRNGNAWKRSRSLPSRYASYNVYTGHKVVINNVDRPYLHHDRYMNEYSGFRGKHDQVSIRDSKEEKYFVNRGHPQHGQWKKDHGNNGNHGNKGKGGKKNRDR</sequence>
<gene>
    <name evidence="3" type="ORF">GO493_01995</name>
</gene>
<name>A0A7K1TY67_9BACT</name>
<accession>A0A7K1TY67</accession>
<evidence type="ECO:0000256" key="2">
    <source>
        <dbReference type="SAM" id="SignalP"/>
    </source>
</evidence>
<keyword evidence="2" id="KW-0732">Signal</keyword>
<protein>
    <recommendedName>
        <fullName evidence="5">DUF3300 domain-containing protein</fullName>
    </recommendedName>
</protein>
<proteinExistence type="predicted"/>
<keyword evidence="4" id="KW-1185">Reference proteome</keyword>
<organism evidence="3 4">
    <name type="scientific">Chitinophaga tropicalis</name>
    <dbReference type="NCBI Taxonomy" id="2683588"/>
    <lineage>
        <taxon>Bacteria</taxon>
        <taxon>Pseudomonadati</taxon>
        <taxon>Bacteroidota</taxon>
        <taxon>Chitinophagia</taxon>
        <taxon>Chitinophagales</taxon>
        <taxon>Chitinophagaceae</taxon>
        <taxon>Chitinophaga</taxon>
    </lineage>
</organism>
<evidence type="ECO:0000313" key="4">
    <source>
        <dbReference type="Proteomes" id="UP000461730"/>
    </source>
</evidence>
<feature type="signal peptide" evidence="2">
    <location>
        <begin position="1"/>
        <end position="20"/>
    </location>
</feature>
<evidence type="ECO:0008006" key="5">
    <source>
        <dbReference type="Google" id="ProtNLM"/>
    </source>
</evidence>
<dbReference type="AlphaFoldDB" id="A0A7K1TY67"/>
<reference evidence="3 4" key="1">
    <citation type="submission" date="2019-12" db="EMBL/GenBank/DDBJ databases">
        <title>Chitinophaga sp. strain ysch24 (GDMCC 1.1355), whole genome shotgun sequence.</title>
        <authorList>
            <person name="Zhang X."/>
        </authorList>
    </citation>
    <scope>NUCLEOTIDE SEQUENCE [LARGE SCALE GENOMIC DNA]</scope>
    <source>
        <strain evidence="4">ysch24</strain>
    </source>
</reference>
<feature type="chain" id="PRO_5029884214" description="DUF3300 domain-containing protein" evidence="2">
    <location>
        <begin position="21"/>
        <end position="164"/>
    </location>
</feature>
<comment type="caution">
    <text evidence="3">The sequence shown here is derived from an EMBL/GenBank/DDBJ whole genome shotgun (WGS) entry which is preliminary data.</text>
</comment>
<dbReference type="Proteomes" id="UP000461730">
    <property type="component" value="Unassembled WGS sequence"/>
</dbReference>